<proteinExistence type="predicted"/>
<protein>
    <submittedName>
        <fullName evidence="2">Transposase</fullName>
    </submittedName>
</protein>
<dbReference type="Pfam" id="PF13340">
    <property type="entry name" value="DUF4096"/>
    <property type="match status" value="1"/>
</dbReference>
<sequence>MAWQRMWWACRHHLTGLPDDLEWWPGAPDGEHTAAWLREQSARRPLLQPRQRHLVDELLSLAGGVPVWQPRISDAAWQTLSALLPTRSHTGGRPRSERQILEAIVHIACTGQAWPRLPPALGPFLACRRRFLRWHDDGTLERICHAALPEQDAVWQQRLAAYIGVSA</sequence>
<evidence type="ECO:0000313" key="2">
    <source>
        <dbReference type="EMBL" id="WTW59181.1"/>
    </source>
</evidence>
<feature type="domain" description="Insertion element IS402-like" evidence="1">
    <location>
        <begin position="72"/>
        <end position="143"/>
    </location>
</feature>
<evidence type="ECO:0000259" key="1">
    <source>
        <dbReference type="Pfam" id="PF13340"/>
    </source>
</evidence>
<dbReference type="AlphaFoldDB" id="A0AAU2UVV5"/>
<dbReference type="PANTHER" id="PTHR46637">
    <property type="entry name" value="TIS1421-TRANSPOSASE PROTEIN A"/>
    <property type="match status" value="1"/>
</dbReference>
<organism evidence="2">
    <name type="scientific">Streptomyces sp. NBC_00003</name>
    <dbReference type="NCBI Taxonomy" id="2903608"/>
    <lineage>
        <taxon>Bacteria</taxon>
        <taxon>Bacillati</taxon>
        <taxon>Actinomycetota</taxon>
        <taxon>Actinomycetes</taxon>
        <taxon>Kitasatosporales</taxon>
        <taxon>Streptomycetaceae</taxon>
        <taxon>Streptomyces</taxon>
    </lineage>
</organism>
<dbReference type="PANTHER" id="PTHR46637:SF1">
    <property type="entry name" value="BLL5188 PROTEIN"/>
    <property type="match status" value="1"/>
</dbReference>
<gene>
    <name evidence="2" type="ORF">OG549_00095</name>
</gene>
<name>A0AAU2UVV5_9ACTN</name>
<reference evidence="2" key="1">
    <citation type="submission" date="2022-10" db="EMBL/GenBank/DDBJ databases">
        <title>The complete genomes of actinobacterial strains from the NBC collection.</title>
        <authorList>
            <person name="Joergensen T.S."/>
            <person name="Alvarez Arevalo M."/>
            <person name="Sterndorff E.B."/>
            <person name="Faurdal D."/>
            <person name="Vuksanovic O."/>
            <person name="Mourched A.-S."/>
            <person name="Charusanti P."/>
            <person name="Shaw S."/>
            <person name="Blin K."/>
            <person name="Weber T."/>
        </authorList>
    </citation>
    <scope>NUCLEOTIDE SEQUENCE</scope>
    <source>
        <strain evidence="2">NBC_00003</strain>
    </source>
</reference>
<accession>A0AAU2UVV5</accession>
<dbReference type="EMBL" id="CP108318">
    <property type="protein sequence ID" value="WTW59181.1"/>
    <property type="molecule type" value="Genomic_DNA"/>
</dbReference>
<dbReference type="InterPro" id="IPR052909">
    <property type="entry name" value="Transposase_6_like"/>
</dbReference>
<dbReference type="InterPro" id="IPR025161">
    <property type="entry name" value="IS402-like_dom"/>
</dbReference>